<dbReference type="Proteomes" id="UP000481153">
    <property type="component" value="Unassembled WGS sequence"/>
</dbReference>
<name>A0A6G0WBV0_9STRA</name>
<dbReference type="AlphaFoldDB" id="A0A6G0WBV0"/>
<gene>
    <name evidence="1" type="ORF">Ae201684_016658</name>
</gene>
<proteinExistence type="predicted"/>
<organism evidence="1 2">
    <name type="scientific">Aphanomyces euteiches</name>
    <dbReference type="NCBI Taxonomy" id="100861"/>
    <lineage>
        <taxon>Eukaryota</taxon>
        <taxon>Sar</taxon>
        <taxon>Stramenopiles</taxon>
        <taxon>Oomycota</taxon>
        <taxon>Saprolegniomycetes</taxon>
        <taxon>Saprolegniales</taxon>
        <taxon>Verrucalvaceae</taxon>
        <taxon>Aphanomyces</taxon>
    </lineage>
</organism>
<evidence type="ECO:0000313" key="1">
    <source>
        <dbReference type="EMBL" id="KAF0724727.1"/>
    </source>
</evidence>
<dbReference type="VEuPathDB" id="FungiDB:AeMF1_008592"/>
<evidence type="ECO:0000313" key="2">
    <source>
        <dbReference type="Proteomes" id="UP000481153"/>
    </source>
</evidence>
<dbReference type="EMBL" id="VJMJ01000265">
    <property type="protein sequence ID" value="KAF0724727.1"/>
    <property type="molecule type" value="Genomic_DNA"/>
</dbReference>
<accession>A0A6G0WBV0</accession>
<protein>
    <submittedName>
        <fullName evidence="1">Uncharacterized protein</fullName>
    </submittedName>
</protein>
<comment type="caution">
    <text evidence="1">The sequence shown here is derived from an EMBL/GenBank/DDBJ whole genome shotgun (WGS) entry which is preliminary data.</text>
</comment>
<reference evidence="1 2" key="1">
    <citation type="submission" date="2019-07" db="EMBL/GenBank/DDBJ databases">
        <title>Genomics analysis of Aphanomyces spp. identifies a new class of oomycete effector associated with host adaptation.</title>
        <authorList>
            <person name="Gaulin E."/>
        </authorList>
    </citation>
    <scope>NUCLEOTIDE SEQUENCE [LARGE SCALE GENOMIC DNA]</scope>
    <source>
        <strain evidence="1 2">ATCC 201684</strain>
    </source>
</reference>
<keyword evidence="2" id="KW-1185">Reference proteome</keyword>
<sequence length="110" mass="12236">MVPNGPVLADPEVGDPNESCPHENVNQMAFRALPLVVVKDRALPVVKVANMVCPNLRMMIVVKAENSLAIEWRARKTNHGHRVPQDSFSTYIQDNEILFAMTADSPQFVP</sequence>